<name>A0A4V1X8S0_9PEZI</name>
<dbReference type="Gene3D" id="3.40.50.1820">
    <property type="entry name" value="alpha/beta hydrolase"/>
    <property type="match status" value="1"/>
</dbReference>
<dbReference type="Proteomes" id="UP000293360">
    <property type="component" value="Unassembled WGS sequence"/>
</dbReference>
<accession>A0A4V1X8S0</accession>
<evidence type="ECO:0000313" key="3">
    <source>
        <dbReference type="Proteomes" id="UP000293360"/>
    </source>
</evidence>
<feature type="region of interest" description="Disordered" evidence="1">
    <location>
        <begin position="218"/>
        <end position="237"/>
    </location>
</feature>
<dbReference type="InterPro" id="IPR029058">
    <property type="entry name" value="AB_hydrolase_fold"/>
</dbReference>
<reference evidence="2 3" key="1">
    <citation type="submission" date="2018-06" db="EMBL/GenBank/DDBJ databases">
        <title>Complete Genomes of Monosporascus.</title>
        <authorList>
            <person name="Robinson A.J."/>
            <person name="Natvig D.O."/>
        </authorList>
    </citation>
    <scope>NUCLEOTIDE SEQUENCE [LARGE SCALE GENOMIC DNA]</scope>
    <source>
        <strain evidence="2 3">CBS 110550</strain>
    </source>
</reference>
<feature type="region of interest" description="Disordered" evidence="1">
    <location>
        <begin position="36"/>
        <end position="58"/>
    </location>
</feature>
<proteinExistence type="predicted"/>
<dbReference type="PANTHER" id="PTHR42103:SF2">
    <property type="entry name" value="AB HYDROLASE-1 DOMAIN-CONTAINING PROTEIN"/>
    <property type="match status" value="1"/>
</dbReference>
<dbReference type="SUPFAM" id="SSF53474">
    <property type="entry name" value="alpha/beta-Hydrolases"/>
    <property type="match status" value="1"/>
</dbReference>
<dbReference type="EMBL" id="QJNU01001261">
    <property type="protein sequence ID" value="RYO77777.1"/>
    <property type="molecule type" value="Genomic_DNA"/>
</dbReference>
<sequence length="420" mass="46181">MLPSPTLSLTLPSIHDDTRLDCRIYHPECLSNQTYTATSSRIGTEENGNEAHPSPRPWRKQAAVVSHPYALMGGCYDDPIVDVVAGTLLRVGFMVATFNFRGAATSDGRTSWTSKPERADYMSLVGFLAYYVHYLDSPSPTSTRLTPTPPVLLLAGYSYGATITSRLPPLHDILSRFRSPVIHTAAADIRLRAQHLAEKQNAMSNAPLSPRKSLGMRVGGQEGPAANSHHRPGSFSYAREDGIRKGVKELLARTKIIHRRHPRKPSDQSQEVEHVEHCMEKVEAFTAFRSAYLLVSPPYGILTNLATMTLPNPFNSWSRSASKARNASVQGHDAATERVGVSEDDDKFVSNPTLAIYGDQDGFLALKKMREWTSRLGGLRGSLFRHIEVAGAGHFWMEGRVIVDLAEAVESFGAGLRDSS</sequence>
<gene>
    <name evidence="2" type="ORF">DL764_010181</name>
</gene>
<protein>
    <recommendedName>
        <fullName evidence="4">AB hydrolase-1 domain-containing protein</fullName>
    </recommendedName>
</protein>
<dbReference type="PANTHER" id="PTHR42103">
    <property type="entry name" value="ALPHA/BETA-HYDROLASES SUPERFAMILY PROTEIN"/>
    <property type="match status" value="1"/>
</dbReference>
<keyword evidence="3" id="KW-1185">Reference proteome</keyword>
<evidence type="ECO:0008006" key="4">
    <source>
        <dbReference type="Google" id="ProtNLM"/>
    </source>
</evidence>
<dbReference type="AlphaFoldDB" id="A0A4V1X8S0"/>
<evidence type="ECO:0000256" key="1">
    <source>
        <dbReference type="SAM" id="MobiDB-lite"/>
    </source>
</evidence>
<comment type="caution">
    <text evidence="2">The sequence shown here is derived from an EMBL/GenBank/DDBJ whole genome shotgun (WGS) entry which is preliminary data.</text>
</comment>
<dbReference type="STRING" id="155417.A0A4V1X8S0"/>
<dbReference type="OrthoDB" id="10260961at2759"/>
<organism evidence="2 3">
    <name type="scientific">Monosporascus ibericus</name>
    <dbReference type="NCBI Taxonomy" id="155417"/>
    <lineage>
        <taxon>Eukaryota</taxon>
        <taxon>Fungi</taxon>
        <taxon>Dikarya</taxon>
        <taxon>Ascomycota</taxon>
        <taxon>Pezizomycotina</taxon>
        <taxon>Sordariomycetes</taxon>
        <taxon>Xylariomycetidae</taxon>
        <taxon>Xylariales</taxon>
        <taxon>Xylariales incertae sedis</taxon>
        <taxon>Monosporascus</taxon>
    </lineage>
</organism>
<evidence type="ECO:0000313" key="2">
    <source>
        <dbReference type="EMBL" id="RYO77777.1"/>
    </source>
</evidence>